<dbReference type="AlphaFoldDB" id="A0A4P6FIQ1"/>
<dbReference type="KEGG" id="xya:ET471_10685"/>
<protein>
    <submittedName>
        <fullName evidence="2">ABC transporter permease</fullName>
    </submittedName>
</protein>
<feature type="transmembrane region" description="Helical" evidence="1">
    <location>
        <begin position="98"/>
        <end position="118"/>
    </location>
</feature>
<keyword evidence="1" id="KW-1133">Transmembrane helix</keyword>
<gene>
    <name evidence="2" type="ORF">ET471_10685</name>
</gene>
<feature type="transmembrane region" description="Helical" evidence="1">
    <location>
        <begin position="53"/>
        <end position="78"/>
    </location>
</feature>
<dbReference type="OrthoDB" id="5495463at2"/>
<organism evidence="2 3">
    <name type="scientific">Xylanimonas protaetiae</name>
    <dbReference type="NCBI Taxonomy" id="2509457"/>
    <lineage>
        <taxon>Bacteria</taxon>
        <taxon>Bacillati</taxon>
        <taxon>Actinomycetota</taxon>
        <taxon>Actinomycetes</taxon>
        <taxon>Micrococcales</taxon>
        <taxon>Promicromonosporaceae</taxon>
        <taxon>Xylanimonas</taxon>
    </lineage>
</organism>
<proteinExistence type="predicted"/>
<name>A0A4P6FIQ1_9MICO</name>
<evidence type="ECO:0000313" key="3">
    <source>
        <dbReference type="Proteomes" id="UP000292118"/>
    </source>
</evidence>
<keyword evidence="3" id="KW-1185">Reference proteome</keyword>
<feature type="transmembrane region" description="Helical" evidence="1">
    <location>
        <begin position="272"/>
        <end position="292"/>
    </location>
</feature>
<evidence type="ECO:0000313" key="2">
    <source>
        <dbReference type="EMBL" id="QAY70438.1"/>
    </source>
</evidence>
<feature type="transmembrane region" description="Helical" evidence="1">
    <location>
        <begin position="179"/>
        <end position="199"/>
    </location>
</feature>
<sequence>MSTPDVQGPGVIHDIGYRGYTGPRLERRAIAFGLFTHTLRGVYGLGRAARSKVVPFGMVAVMLLPAVILAAVAVVGAGQAGLTEPPLPYTRFAMVTQGALAIFLAVAAPQAVSLDLRFHSLPLYLSRPLERSDYVRAKLGALTVAVFLLLAVPLLVMYLGNLAAEFDAGEQTAQLLQALVGAALFAAVLSSVSLVIASLTGRRGFGIAGIITVLTLSYAIVSALQGFVGFEADDMTTAGWLGLFSPMTLVDGVQVWAFGAEPSTAAGPPSDTAGVVFLVVALLVVAACYALLVRRYRKVRL</sequence>
<reference evidence="2 3" key="1">
    <citation type="submission" date="2019-01" db="EMBL/GenBank/DDBJ databases">
        <title>Genome sequencing of strain FW10M-9.</title>
        <authorList>
            <person name="Heo J."/>
            <person name="Kim S.-J."/>
            <person name="Kim J.-S."/>
            <person name="Hong S.-B."/>
            <person name="Kwon S.-W."/>
        </authorList>
    </citation>
    <scope>NUCLEOTIDE SEQUENCE [LARGE SCALE GENOMIC DNA]</scope>
    <source>
        <strain evidence="2 3">FW10M-9</strain>
    </source>
</reference>
<keyword evidence="1" id="KW-0472">Membrane</keyword>
<feature type="transmembrane region" description="Helical" evidence="1">
    <location>
        <begin position="139"/>
        <end position="159"/>
    </location>
</feature>
<dbReference type="EMBL" id="CP035493">
    <property type="protein sequence ID" value="QAY70438.1"/>
    <property type="molecule type" value="Genomic_DNA"/>
</dbReference>
<keyword evidence="1" id="KW-0812">Transmembrane</keyword>
<accession>A0A4P6FIQ1</accession>
<evidence type="ECO:0000256" key="1">
    <source>
        <dbReference type="SAM" id="Phobius"/>
    </source>
</evidence>
<dbReference type="Proteomes" id="UP000292118">
    <property type="component" value="Chromosome"/>
</dbReference>
<dbReference type="RefSeq" id="WP_129188210.1">
    <property type="nucleotide sequence ID" value="NZ_CP035493.1"/>
</dbReference>
<feature type="transmembrane region" description="Helical" evidence="1">
    <location>
        <begin position="206"/>
        <end position="228"/>
    </location>
</feature>